<dbReference type="RefSeq" id="WP_183593204.1">
    <property type="nucleotide sequence ID" value="NZ_JACHWR010000002.1"/>
</dbReference>
<reference evidence="1 2" key="1">
    <citation type="submission" date="2020-08" db="EMBL/GenBank/DDBJ databases">
        <title>Sequencing the genomes of 1000 actinobacteria strains.</title>
        <authorList>
            <person name="Klenk H.-P."/>
        </authorList>
    </citation>
    <scope>NUCLEOTIDE SEQUENCE [LARGE SCALE GENOMIC DNA]</scope>
    <source>
        <strain evidence="1 2">DSM 105498</strain>
    </source>
</reference>
<protein>
    <submittedName>
        <fullName evidence="1">Uncharacterized protein</fullName>
    </submittedName>
</protein>
<evidence type="ECO:0000313" key="2">
    <source>
        <dbReference type="Proteomes" id="UP000589626"/>
    </source>
</evidence>
<name>A0A7W4VX10_9ACTN</name>
<sequence>MQNTRSRLEKRLALLLAATPPLAARHTAGHTKVDLVYLDEETQDRLNSSPRE</sequence>
<comment type="caution">
    <text evidence="1">The sequence shown here is derived from an EMBL/GenBank/DDBJ whole genome shotgun (WGS) entry which is preliminary data.</text>
</comment>
<accession>A0A7W4VX10</accession>
<dbReference type="AlphaFoldDB" id="A0A7W4VX10"/>
<gene>
    <name evidence="1" type="ORF">FHU40_003162</name>
</gene>
<proteinExistence type="predicted"/>
<evidence type="ECO:0000313" key="1">
    <source>
        <dbReference type="EMBL" id="MBB3043344.1"/>
    </source>
</evidence>
<keyword evidence="2" id="KW-1185">Reference proteome</keyword>
<dbReference type="Proteomes" id="UP000589626">
    <property type="component" value="Unassembled WGS sequence"/>
</dbReference>
<organism evidence="1 2">
    <name type="scientific">Nocardioides soli</name>
    <dbReference type="NCBI Taxonomy" id="1036020"/>
    <lineage>
        <taxon>Bacteria</taxon>
        <taxon>Bacillati</taxon>
        <taxon>Actinomycetota</taxon>
        <taxon>Actinomycetes</taxon>
        <taxon>Propionibacteriales</taxon>
        <taxon>Nocardioidaceae</taxon>
        <taxon>Nocardioides</taxon>
    </lineage>
</organism>
<dbReference type="EMBL" id="JACHWR010000002">
    <property type="protein sequence ID" value="MBB3043344.1"/>
    <property type="molecule type" value="Genomic_DNA"/>
</dbReference>